<name>A0A919RZB9_9CLOT</name>
<evidence type="ECO:0000313" key="2">
    <source>
        <dbReference type="Proteomes" id="UP000679179"/>
    </source>
</evidence>
<evidence type="ECO:0000313" key="1">
    <source>
        <dbReference type="EMBL" id="GIM29330.1"/>
    </source>
</evidence>
<organism evidence="1 2">
    <name type="scientific">Clostridium polyendosporum</name>
    <dbReference type="NCBI Taxonomy" id="69208"/>
    <lineage>
        <taxon>Bacteria</taxon>
        <taxon>Bacillati</taxon>
        <taxon>Bacillota</taxon>
        <taxon>Clostridia</taxon>
        <taxon>Eubacteriales</taxon>
        <taxon>Clostridiaceae</taxon>
        <taxon>Clostridium</taxon>
    </lineage>
</organism>
<protein>
    <submittedName>
        <fullName evidence="1">Uncharacterized protein</fullName>
    </submittedName>
</protein>
<comment type="caution">
    <text evidence="1">The sequence shown here is derived from an EMBL/GenBank/DDBJ whole genome shotgun (WGS) entry which is preliminary data.</text>
</comment>
<dbReference type="Proteomes" id="UP000679179">
    <property type="component" value="Unassembled WGS sequence"/>
</dbReference>
<keyword evidence="2" id="KW-1185">Reference proteome</keyword>
<dbReference type="RefSeq" id="WP_212904029.1">
    <property type="nucleotide sequence ID" value="NZ_BOPZ01000016.1"/>
</dbReference>
<reference evidence="1" key="1">
    <citation type="submission" date="2021-03" db="EMBL/GenBank/DDBJ databases">
        <title>Taxonomic study of Clostridium polyendosporum from meadow-gley soil under rice.</title>
        <authorList>
            <person name="Kobayashi H."/>
            <person name="Tanizawa Y."/>
            <person name="Yagura M."/>
        </authorList>
    </citation>
    <scope>NUCLEOTIDE SEQUENCE</scope>
    <source>
        <strain evidence="1">JCM 30710</strain>
    </source>
</reference>
<dbReference type="AlphaFoldDB" id="A0A919RZB9"/>
<gene>
    <name evidence="1" type="ORF">CPJCM30710_19960</name>
</gene>
<dbReference type="EMBL" id="BOPZ01000016">
    <property type="protein sequence ID" value="GIM29330.1"/>
    <property type="molecule type" value="Genomic_DNA"/>
</dbReference>
<dbReference type="PROSITE" id="PS51257">
    <property type="entry name" value="PROKAR_LIPOPROTEIN"/>
    <property type="match status" value="1"/>
</dbReference>
<accession>A0A919RZB9</accession>
<proteinExistence type="predicted"/>
<sequence>MYYSELKSIIGQNCIGYNPRSATSIMSMGSLAQSCNNCSNFIKGKCAKDLFDAMKIMIKTN</sequence>